<sequence length="129" mass="15449">MEFNFIKYSEEIVEFLSVKTLEEIDYGVLDLSQIRDYGLREVLCFFEEILTLELKVNYQENDTGLFRVQFLGGRFTYKEFGHVLEADSICELRELVLNENRIWYVFDDILAREFLSQFDNIKGRKHVKI</sequence>
<dbReference type="AlphaFoldDB" id="A0A315XLS0"/>
<proteinExistence type="predicted"/>
<gene>
    <name evidence="1" type="ORF">MBBTH_11140</name>
</gene>
<dbReference type="RefSeq" id="WP_116592066.1">
    <property type="nucleotide sequence ID" value="NZ_MZGS01000021.1"/>
</dbReference>
<dbReference type="Proteomes" id="UP000251717">
    <property type="component" value="Unassembled WGS sequence"/>
</dbReference>
<evidence type="ECO:0000313" key="1">
    <source>
        <dbReference type="EMBL" id="PWB87317.1"/>
    </source>
</evidence>
<protein>
    <submittedName>
        <fullName evidence="1">Uncharacterized protein</fullName>
    </submittedName>
</protein>
<organism evidence="1 2">
    <name type="scientific">Methanobrevibacter thaueri</name>
    <dbReference type="NCBI Taxonomy" id="190975"/>
    <lineage>
        <taxon>Archaea</taxon>
        <taxon>Methanobacteriati</taxon>
        <taxon>Methanobacteriota</taxon>
        <taxon>Methanomada group</taxon>
        <taxon>Methanobacteria</taxon>
        <taxon>Methanobacteriales</taxon>
        <taxon>Methanobacteriaceae</taxon>
        <taxon>Methanobrevibacter</taxon>
    </lineage>
</organism>
<reference evidence="1 2" key="1">
    <citation type="submission" date="2017-03" db="EMBL/GenBank/DDBJ databases">
        <title>Genome sequence of Methanobrevibacter thaueri.</title>
        <authorList>
            <person name="Poehlein A."/>
            <person name="Seedorf H."/>
            <person name="Daniel R."/>
        </authorList>
    </citation>
    <scope>NUCLEOTIDE SEQUENCE [LARGE SCALE GENOMIC DNA]</scope>
    <source>
        <strain evidence="1 2">DSM 11995</strain>
    </source>
</reference>
<comment type="caution">
    <text evidence="1">The sequence shown here is derived from an EMBL/GenBank/DDBJ whole genome shotgun (WGS) entry which is preliminary data.</text>
</comment>
<keyword evidence="2" id="KW-1185">Reference proteome</keyword>
<evidence type="ECO:0000313" key="2">
    <source>
        <dbReference type="Proteomes" id="UP000251717"/>
    </source>
</evidence>
<name>A0A315XLS0_9EURY</name>
<accession>A0A315XLS0</accession>
<dbReference type="EMBL" id="MZGS01000021">
    <property type="protein sequence ID" value="PWB87317.1"/>
    <property type="molecule type" value="Genomic_DNA"/>
</dbReference>